<evidence type="ECO:0000256" key="7">
    <source>
        <dbReference type="ARBA" id="ARBA00023136"/>
    </source>
</evidence>
<dbReference type="InterPro" id="IPR007227">
    <property type="entry name" value="Cell_shape_determining_MreD"/>
</dbReference>
<dbReference type="NCBIfam" id="TIGR03426">
    <property type="entry name" value="shape_MreD"/>
    <property type="match status" value="1"/>
</dbReference>
<feature type="transmembrane region" description="Helical" evidence="9">
    <location>
        <begin position="101"/>
        <end position="121"/>
    </location>
</feature>
<dbReference type="EMBL" id="JAAIKR010000012">
    <property type="protein sequence ID" value="MBR9728772.1"/>
    <property type="molecule type" value="Genomic_DNA"/>
</dbReference>
<keyword evidence="5 8" id="KW-0133">Cell shape</keyword>
<accession>A0ABS5I424</accession>
<keyword evidence="6 9" id="KW-1133">Transmembrane helix</keyword>
<keyword evidence="3 8" id="KW-1003">Cell membrane</keyword>
<evidence type="ECO:0000256" key="4">
    <source>
        <dbReference type="ARBA" id="ARBA00022692"/>
    </source>
</evidence>
<dbReference type="PANTHER" id="PTHR37484:SF1">
    <property type="entry name" value="ROD SHAPE-DETERMINING PROTEIN MRED"/>
    <property type="match status" value="1"/>
</dbReference>
<evidence type="ECO:0000256" key="2">
    <source>
        <dbReference type="ARBA" id="ARBA00007776"/>
    </source>
</evidence>
<proteinExistence type="inferred from homology"/>
<feature type="transmembrane region" description="Helical" evidence="9">
    <location>
        <begin position="6"/>
        <end position="26"/>
    </location>
</feature>
<keyword evidence="8" id="KW-0997">Cell inner membrane</keyword>
<comment type="caution">
    <text evidence="10">The sequence shown here is derived from an EMBL/GenBank/DDBJ whole genome shotgun (WGS) entry which is preliminary data.</text>
</comment>
<keyword evidence="4 9" id="KW-0812">Transmembrane</keyword>
<evidence type="ECO:0000256" key="9">
    <source>
        <dbReference type="SAM" id="Phobius"/>
    </source>
</evidence>
<dbReference type="PIRSF" id="PIRSF018472">
    <property type="entry name" value="MreD_proteobac"/>
    <property type="match status" value="1"/>
</dbReference>
<organism evidence="10 11">
    <name type="scientific">Shewanella intestini</name>
    <dbReference type="NCBI Taxonomy" id="2017544"/>
    <lineage>
        <taxon>Bacteria</taxon>
        <taxon>Pseudomonadati</taxon>
        <taxon>Pseudomonadota</taxon>
        <taxon>Gammaproteobacteria</taxon>
        <taxon>Alteromonadales</taxon>
        <taxon>Shewanellaceae</taxon>
        <taxon>Shewanella</taxon>
    </lineage>
</organism>
<sequence>MSAHVANGRLVVWLTFFLGAMFQIMPLPKIVEVWRPDWLVLVAIYWAMALPHRYNILTACFLGVLLDILLGATVGIRALAFSLVIYVVVMHSQRLRNFPRWQQSLLVSSLICGYHLVVFWVQYVVVGETPIDVVLFLPAISSVFIWWWLFLVLRNLRRLYNVR</sequence>
<keyword evidence="7 8" id="KW-0472">Membrane</keyword>
<dbReference type="RefSeq" id="WP_153665055.1">
    <property type="nucleotide sequence ID" value="NZ_JAAIKR010000012.1"/>
</dbReference>
<protein>
    <recommendedName>
        <fullName evidence="8">Rod shape-determining protein MreD</fullName>
    </recommendedName>
</protein>
<dbReference type="Pfam" id="PF04093">
    <property type="entry name" value="MreD"/>
    <property type="match status" value="1"/>
</dbReference>
<comment type="similarity">
    <text evidence="2 8">Belongs to the MreD family.</text>
</comment>
<comment type="subcellular location">
    <subcellularLocation>
        <location evidence="8">Cell inner membrane</location>
    </subcellularLocation>
    <subcellularLocation>
        <location evidence="1">Cell membrane</location>
        <topology evidence="1">Multi-pass membrane protein</topology>
    </subcellularLocation>
</comment>
<evidence type="ECO:0000256" key="1">
    <source>
        <dbReference type="ARBA" id="ARBA00004651"/>
    </source>
</evidence>
<evidence type="ECO:0000256" key="3">
    <source>
        <dbReference type="ARBA" id="ARBA00022475"/>
    </source>
</evidence>
<dbReference type="PANTHER" id="PTHR37484">
    <property type="entry name" value="ROD SHAPE-DETERMINING PROTEIN MRED"/>
    <property type="match status" value="1"/>
</dbReference>
<dbReference type="Proteomes" id="UP000811844">
    <property type="component" value="Unassembled WGS sequence"/>
</dbReference>
<keyword evidence="11" id="KW-1185">Reference proteome</keyword>
<evidence type="ECO:0000256" key="8">
    <source>
        <dbReference type="PIRNR" id="PIRNR018472"/>
    </source>
</evidence>
<evidence type="ECO:0000313" key="11">
    <source>
        <dbReference type="Proteomes" id="UP000811844"/>
    </source>
</evidence>
<feature type="transmembrane region" description="Helical" evidence="9">
    <location>
        <begin position="68"/>
        <end position="89"/>
    </location>
</feature>
<evidence type="ECO:0000256" key="6">
    <source>
        <dbReference type="ARBA" id="ARBA00022989"/>
    </source>
</evidence>
<reference evidence="10 11" key="1">
    <citation type="submission" date="2020-02" db="EMBL/GenBank/DDBJ databases">
        <title>Shewanella WXL01 sp. nov., a marine bacterium isolated from green algae in Luhuitou Fringing Reef (Northern South China Sea).</title>
        <authorList>
            <person name="Wang X."/>
        </authorList>
    </citation>
    <scope>NUCLEOTIDE SEQUENCE [LARGE SCALE GENOMIC DNA]</scope>
    <source>
        <strain evidence="10 11">MCCC 1A01895</strain>
    </source>
</reference>
<gene>
    <name evidence="10" type="primary">mreD</name>
    <name evidence="10" type="ORF">G3R48_12370</name>
</gene>
<evidence type="ECO:0000313" key="10">
    <source>
        <dbReference type="EMBL" id="MBR9728772.1"/>
    </source>
</evidence>
<feature type="transmembrane region" description="Helical" evidence="9">
    <location>
        <begin position="133"/>
        <end position="153"/>
    </location>
</feature>
<dbReference type="InterPro" id="IPR026034">
    <property type="entry name" value="MreD_proteobac"/>
</dbReference>
<name>A0ABS5I424_9GAMM</name>
<evidence type="ECO:0000256" key="5">
    <source>
        <dbReference type="ARBA" id="ARBA00022960"/>
    </source>
</evidence>
<comment type="function">
    <text evidence="8">Involved in formation of the rod shape of the cell. May also contribute to regulation of formation of penicillin-binding proteins.</text>
</comment>